<evidence type="ECO:0000313" key="2">
    <source>
        <dbReference type="EMBL" id="PIM98245.1"/>
    </source>
</evidence>
<name>A0A2G9FYU8_9LAMI</name>
<gene>
    <name evidence="2" type="ORF">CDL12_29277</name>
</gene>
<dbReference type="Proteomes" id="UP000231279">
    <property type="component" value="Unassembled WGS sequence"/>
</dbReference>
<keyword evidence="3" id="KW-1185">Reference proteome</keyword>
<accession>A0A2G9FYU8</accession>
<protein>
    <submittedName>
        <fullName evidence="2">Uncharacterized protein</fullName>
    </submittedName>
</protein>
<organism evidence="2 3">
    <name type="scientific">Handroanthus impetiginosus</name>
    <dbReference type="NCBI Taxonomy" id="429701"/>
    <lineage>
        <taxon>Eukaryota</taxon>
        <taxon>Viridiplantae</taxon>
        <taxon>Streptophyta</taxon>
        <taxon>Embryophyta</taxon>
        <taxon>Tracheophyta</taxon>
        <taxon>Spermatophyta</taxon>
        <taxon>Magnoliopsida</taxon>
        <taxon>eudicotyledons</taxon>
        <taxon>Gunneridae</taxon>
        <taxon>Pentapetalae</taxon>
        <taxon>asterids</taxon>
        <taxon>lamiids</taxon>
        <taxon>Lamiales</taxon>
        <taxon>Bignoniaceae</taxon>
        <taxon>Crescentiina</taxon>
        <taxon>Tabebuia alliance</taxon>
        <taxon>Handroanthus</taxon>
    </lineage>
</organism>
<feature type="region of interest" description="Disordered" evidence="1">
    <location>
        <begin position="17"/>
        <end position="39"/>
    </location>
</feature>
<dbReference type="EMBL" id="NKXS01008586">
    <property type="protein sequence ID" value="PIM98245.1"/>
    <property type="molecule type" value="Genomic_DNA"/>
</dbReference>
<comment type="caution">
    <text evidence="2">The sequence shown here is derived from an EMBL/GenBank/DDBJ whole genome shotgun (WGS) entry which is preliminary data.</text>
</comment>
<reference evidence="3" key="1">
    <citation type="journal article" date="2018" name="Gigascience">
        <title>Genome assembly of the Pink Ipe (Handroanthus impetiginosus, Bignoniaceae), a highly valued, ecologically keystone Neotropical timber forest tree.</title>
        <authorList>
            <person name="Silva-Junior O.B."/>
            <person name="Grattapaglia D."/>
            <person name="Novaes E."/>
            <person name="Collevatti R.G."/>
        </authorList>
    </citation>
    <scope>NUCLEOTIDE SEQUENCE [LARGE SCALE GENOMIC DNA]</scope>
    <source>
        <strain evidence="3">cv. UFG-1</strain>
    </source>
</reference>
<proteinExistence type="predicted"/>
<evidence type="ECO:0000313" key="3">
    <source>
        <dbReference type="Proteomes" id="UP000231279"/>
    </source>
</evidence>
<dbReference type="AlphaFoldDB" id="A0A2G9FYU8"/>
<sequence>MSARLMKKVLNEQAMLQKQQQLNSDDDSESLESVPPAGNKFDLLEDDDDNSNGDLCYLHHSDQSAKWASMQDIIFCNLCVAHRRVV</sequence>
<evidence type="ECO:0000256" key="1">
    <source>
        <dbReference type="SAM" id="MobiDB-lite"/>
    </source>
</evidence>